<evidence type="ECO:0000256" key="1">
    <source>
        <dbReference type="ARBA" id="ARBA00004141"/>
    </source>
</evidence>
<evidence type="ECO:0000256" key="3">
    <source>
        <dbReference type="ARBA" id="ARBA00022692"/>
    </source>
</evidence>
<feature type="transmembrane region" description="Helical" evidence="7">
    <location>
        <begin position="20"/>
        <end position="42"/>
    </location>
</feature>
<comment type="caution">
    <text evidence="9">The sequence shown here is derived from an EMBL/GenBank/DDBJ whole genome shotgun (WGS) entry which is preliminary data.</text>
</comment>
<comment type="similarity">
    <text evidence="2">Belongs to the GtrA family.</text>
</comment>
<dbReference type="GO" id="GO:0000271">
    <property type="term" value="P:polysaccharide biosynthetic process"/>
    <property type="evidence" value="ECO:0007669"/>
    <property type="project" value="InterPro"/>
</dbReference>
<reference evidence="9 10" key="1">
    <citation type="submission" date="2012-12" db="EMBL/GenBank/DDBJ databases">
        <title>Whole genome shotgun sequence of Gordonia aichiensis NBRC 108223.</title>
        <authorList>
            <person name="Isaki-Nakamura S."/>
            <person name="Hosoyama A."/>
            <person name="Tsuchikane K."/>
            <person name="Ando Y."/>
            <person name="Baba S."/>
            <person name="Ohji S."/>
            <person name="Hamada M."/>
            <person name="Tamura T."/>
            <person name="Yamazoe A."/>
            <person name="Yamazaki S."/>
            <person name="Fujita N."/>
        </authorList>
    </citation>
    <scope>NUCLEOTIDE SEQUENCE [LARGE SCALE GENOMIC DNA]</scope>
    <source>
        <strain evidence="9 10">NBRC 108223</strain>
    </source>
</reference>
<evidence type="ECO:0000256" key="6">
    <source>
        <dbReference type="SAM" id="MobiDB-lite"/>
    </source>
</evidence>
<dbReference type="STRING" id="1220583.GOACH_05_01930"/>
<dbReference type="PANTHER" id="PTHR38459">
    <property type="entry name" value="PROPHAGE BACTOPRENOL-LINKED GLUCOSE TRANSLOCASE HOMOLOG"/>
    <property type="match status" value="1"/>
</dbReference>
<dbReference type="Proteomes" id="UP000010988">
    <property type="component" value="Unassembled WGS sequence"/>
</dbReference>
<dbReference type="GO" id="GO:0005886">
    <property type="term" value="C:plasma membrane"/>
    <property type="evidence" value="ECO:0007669"/>
    <property type="project" value="TreeGrafter"/>
</dbReference>
<keyword evidence="3 7" id="KW-0812">Transmembrane</keyword>
<dbReference type="RefSeq" id="WP_005173253.1">
    <property type="nucleotide sequence ID" value="NZ_BANR01000005.1"/>
</dbReference>
<gene>
    <name evidence="9" type="ORF">GOACH_05_01930</name>
</gene>
<dbReference type="InterPro" id="IPR007267">
    <property type="entry name" value="GtrA_DPMS_TM"/>
</dbReference>
<sequence length="209" mass="22960">MNDLRQARYAEHIRSLGQFVRFGIVGACGVVVNMVVAILLNKAHGGTAKANDVLWHVSGTDFNVRFTVIVWVVGFLVANCVNFQLNRTWTFKSAKHASWWSEFWPFLAVGSVAAIVGMFLKVGFTNPTSPIYLSSSFFHEGAGLHSREYWAQIITIVITMPINFAVNKLWTFRAVRSPIASPDDPNQPPASSEPAISSGPATSSEAMDN</sequence>
<dbReference type="PANTHER" id="PTHR38459:SF1">
    <property type="entry name" value="PROPHAGE BACTOPRENOL-LINKED GLUCOSE TRANSLOCASE HOMOLOG"/>
    <property type="match status" value="1"/>
</dbReference>
<evidence type="ECO:0000259" key="8">
    <source>
        <dbReference type="Pfam" id="PF04138"/>
    </source>
</evidence>
<name>L7KI83_9ACTN</name>
<keyword evidence="4 7" id="KW-1133">Transmembrane helix</keyword>
<evidence type="ECO:0000256" key="5">
    <source>
        <dbReference type="ARBA" id="ARBA00023136"/>
    </source>
</evidence>
<dbReference type="AlphaFoldDB" id="L7KI83"/>
<feature type="region of interest" description="Disordered" evidence="6">
    <location>
        <begin position="180"/>
        <end position="209"/>
    </location>
</feature>
<feature type="transmembrane region" description="Helical" evidence="7">
    <location>
        <begin position="149"/>
        <end position="166"/>
    </location>
</feature>
<accession>L7KI83</accession>
<keyword evidence="5 7" id="KW-0472">Membrane</keyword>
<evidence type="ECO:0000256" key="4">
    <source>
        <dbReference type="ARBA" id="ARBA00022989"/>
    </source>
</evidence>
<organism evidence="9 10">
    <name type="scientific">Gordonia aichiensis NBRC 108223</name>
    <dbReference type="NCBI Taxonomy" id="1220583"/>
    <lineage>
        <taxon>Bacteria</taxon>
        <taxon>Bacillati</taxon>
        <taxon>Actinomycetota</taxon>
        <taxon>Actinomycetes</taxon>
        <taxon>Mycobacteriales</taxon>
        <taxon>Gordoniaceae</taxon>
        <taxon>Gordonia</taxon>
    </lineage>
</organism>
<keyword evidence="10" id="KW-1185">Reference proteome</keyword>
<dbReference type="Pfam" id="PF04138">
    <property type="entry name" value="GtrA_DPMS_TM"/>
    <property type="match status" value="1"/>
</dbReference>
<evidence type="ECO:0000313" key="10">
    <source>
        <dbReference type="Proteomes" id="UP000010988"/>
    </source>
</evidence>
<evidence type="ECO:0000256" key="2">
    <source>
        <dbReference type="ARBA" id="ARBA00009399"/>
    </source>
</evidence>
<feature type="compositionally biased region" description="Polar residues" evidence="6">
    <location>
        <begin position="199"/>
        <end position="209"/>
    </location>
</feature>
<comment type="subcellular location">
    <subcellularLocation>
        <location evidence="1">Membrane</location>
        <topology evidence="1">Multi-pass membrane protein</topology>
    </subcellularLocation>
</comment>
<dbReference type="EMBL" id="BANR01000005">
    <property type="protein sequence ID" value="GAC48324.1"/>
    <property type="molecule type" value="Genomic_DNA"/>
</dbReference>
<proteinExistence type="inferred from homology"/>
<feature type="domain" description="GtrA/DPMS transmembrane" evidence="8">
    <location>
        <begin position="21"/>
        <end position="172"/>
    </location>
</feature>
<protein>
    <recommendedName>
        <fullName evidence="8">GtrA/DPMS transmembrane domain-containing protein</fullName>
    </recommendedName>
</protein>
<feature type="transmembrane region" description="Helical" evidence="7">
    <location>
        <begin position="62"/>
        <end position="82"/>
    </location>
</feature>
<dbReference type="eggNOG" id="COG2246">
    <property type="taxonomic scope" value="Bacteria"/>
</dbReference>
<evidence type="ECO:0000256" key="7">
    <source>
        <dbReference type="SAM" id="Phobius"/>
    </source>
</evidence>
<feature type="transmembrane region" description="Helical" evidence="7">
    <location>
        <begin position="103"/>
        <end position="124"/>
    </location>
</feature>
<evidence type="ECO:0000313" key="9">
    <source>
        <dbReference type="EMBL" id="GAC48324.1"/>
    </source>
</evidence>
<dbReference type="InterPro" id="IPR051401">
    <property type="entry name" value="GtrA_CellWall_Glycosyl"/>
</dbReference>